<evidence type="ECO:0000313" key="2">
    <source>
        <dbReference type="Proteomes" id="UP000811609"/>
    </source>
</evidence>
<comment type="caution">
    <text evidence="1">The sequence shown here is derived from an EMBL/GenBank/DDBJ whole genome shotgun (WGS) entry which is preliminary data.</text>
</comment>
<protein>
    <submittedName>
        <fullName evidence="1">Uncharacterized protein</fullName>
    </submittedName>
</protein>
<reference evidence="1" key="1">
    <citation type="submission" date="2020-12" db="EMBL/GenBank/DDBJ databases">
        <title>WGS assembly of Carya illinoinensis cv. Pawnee.</title>
        <authorList>
            <person name="Platts A."/>
            <person name="Shu S."/>
            <person name="Wright S."/>
            <person name="Barry K."/>
            <person name="Edger P."/>
            <person name="Pires J.C."/>
            <person name="Schmutz J."/>
        </authorList>
    </citation>
    <scope>NUCLEOTIDE SEQUENCE</scope>
    <source>
        <tissue evidence="1">Leaf</tissue>
    </source>
</reference>
<gene>
    <name evidence="1" type="ORF">CIPAW_01G016300</name>
</gene>
<name>A0A8T1RGZ7_CARIL</name>
<proteinExistence type="predicted"/>
<sequence length="60" mass="7003">MRYESQIPVYPCSFRFSLITIPLNTSKSCHYCPTPFHSIKLPSLSYFVHTEPRGKDIVLR</sequence>
<dbReference type="AlphaFoldDB" id="A0A8T1RGZ7"/>
<evidence type="ECO:0000313" key="1">
    <source>
        <dbReference type="EMBL" id="KAG6666227.1"/>
    </source>
</evidence>
<dbReference type="Proteomes" id="UP000811609">
    <property type="component" value="Chromosome 1"/>
</dbReference>
<keyword evidence="2" id="KW-1185">Reference proteome</keyword>
<dbReference type="EMBL" id="CM031809">
    <property type="protein sequence ID" value="KAG6666227.1"/>
    <property type="molecule type" value="Genomic_DNA"/>
</dbReference>
<organism evidence="1 2">
    <name type="scientific">Carya illinoinensis</name>
    <name type="common">Pecan</name>
    <dbReference type="NCBI Taxonomy" id="32201"/>
    <lineage>
        <taxon>Eukaryota</taxon>
        <taxon>Viridiplantae</taxon>
        <taxon>Streptophyta</taxon>
        <taxon>Embryophyta</taxon>
        <taxon>Tracheophyta</taxon>
        <taxon>Spermatophyta</taxon>
        <taxon>Magnoliopsida</taxon>
        <taxon>eudicotyledons</taxon>
        <taxon>Gunneridae</taxon>
        <taxon>Pentapetalae</taxon>
        <taxon>rosids</taxon>
        <taxon>fabids</taxon>
        <taxon>Fagales</taxon>
        <taxon>Juglandaceae</taxon>
        <taxon>Carya</taxon>
    </lineage>
</organism>
<accession>A0A8T1RGZ7</accession>